<evidence type="ECO:0000256" key="5">
    <source>
        <dbReference type="ARBA" id="ARBA00022801"/>
    </source>
</evidence>
<feature type="active site" evidence="6">
    <location>
        <position position="328"/>
    </location>
</feature>
<evidence type="ECO:0000259" key="10">
    <source>
        <dbReference type="PROSITE" id="PS51767"/>
    </source>
</evidence>
<feature type="signal peptide" evidence="9">
    <location>
        <begin position="1"/>
        <end position="18"/>
    </location>
</feature>
<keyword evidence="5 7" id="KW-0378">Hydrolase</keyword>
<dbReference type="Pfam" id="PF00026">
    <property type="entry name" value="Asp"/>
    <property type="match status" value="1"/>
</dbReference>
<reference evidence="11 12" key="1">
    <citation type="submission" date="2017-04" db="EMBL/GenBank/DDBJ databases">
        <authorList>
            <person name="Afonso C.L."/>
            <person name="Miller P.J."/>
            <person name="Scott M.A."/>
            <person name="Spackman E."/>
            <person name="Goraichik I."/>
            <person name="Dimitrov K.M."/>
            <person name="Suarez D.L."/>
            <person name="Swayne D.E."/>
        </authorList>
    </citation>
    <scope>NUCLEOTIDE SEQUENCE [LARGE SCALE GENOMIC DNA]</scope>
</reference>
<dbReference type="PROSITE" id="PS00141">
    <property type="entry name" value="ASP_PROTEASE"/>
    <property type="match status" value="2"/>
</dbReference>
<dbReference type="EMBL" id="FXLY01000005">
    <property type="protein sequence ID" value="SMN20507.1"/>
    <property type="molecule type" value="Genomic_DNA"/>
</dbReference>
<dbReference type="STRING" id="1789683.A0A1X7R4A8"/>
<dbReference type="PANTHER" id="PTHR47966">
    <property type="entry name" value="BETA-SITE APP-CLEAVING ENZYME, ISOFORM A-RELATED"/>
    <property type="match status" value="1"/>
</dbReference>
<accession>A0A1X7R4A8</accession>
<keyword evidence="12" id="KW-1185">Reference proteome</keyword>
<dbReference type="InterPro" id="IPR033876">
    <property type="entry name" value="SAP-like"/>
</dbReference>
<keyword evidence="2 7" id="KW-0645">Protease</keyword>
<organism evidence="11 12">
    <name type="scientific">Maudiozyma saulgeensis</name>
    <dbReference type="NCBI Taxonomy" id="1789683"/>
    <lineage>
        <taxon>Eukaryota</taxon>
        <taxon>Fungi</taxon>
        <taxon>Dikarya</taxon>
        <taxon>Ascomycota</taxon>
        <taxon>Saccharomycotina</taxon>
        <taxon>Saccharomycetes</taxon>
        <taxon>Saccharomycetales</taxon>
        <taxon>Saccharomycetaceae</taxon>
        <taxon>Maudiozyma</taxon>
    </lineage>
</organism>
<keyword evidence="3 9" id="KW-0732">Signal</keyword>
<dbReference type="InterPro" id="IPR021109">
    <property type="entry name" value="Peptidase_aspartic_dom_sf"/>
</dbReference>
<proteinExistence type="inferred from homology"/>
<feature type="chain" id="PRO_5012643299" evidence="9">
    <location>
        <begin position="19"/>
        <end position="636"/>
    </location>
</feature>
<evidence type="ECO:0000256" key="7">
    <source>
        <dbReference type="RuleBase" id="RU000454"/>
    </source>
</evidence>
<dbReference type="PROSITE" id="PS51767">
    <property type="entry name" value="PEPTIDASE_A1"/>
    <property type="match status" value="1"/>
</dbReference>
<dbReference type="PRINTS" id="PR00792">
    <property type="entry name" value="PEPSIN"/>
</dbReference>
<dbReference type="Gene3D" id="2.40.70.10">
    <property type="entry name" value="Acid Proteases"/>
    <property type="match status" value="2"/>
</dbReference>
<dbReference type="PANTHER" id="PTHR47966:SF65">
    <property type="entry name" value="ASPARTIC-TYPE ENDOPEPTIDASE"/>
    <property type="match status" value="1"/>
</dbReference>
<dbReference type="SUPFAM" id="SSF50630">
    <property type="entry name" value="Acid proteases"/>
    <property type="match status" value="1"/>
</dbReference>
<protein>
    <submittedName>
        <fullName evidence="11">Similar to Saccharomyces cerevisiae YDR144C MKC7 GPI-anchored aspartyl protease, member of the yapsin family of proteases involved in cell wall growth and maintenance</fullName>
    </submittedName>
</protein>
<feature type="compositionally biased region" description="Low complexity" evidence="8">
    <location>
        <begin position="526"/>
        <end position="546"/>
    </location>
</feature>
<dbReference type="InterPro" id="IPR033121">
    <property type="entry name" value="PEPTIDASE_A1"/>
</dbReference>
<evidence type="ECO:0000256" key="9">
    <source>
        <dbReference type="SAM" id="SignalP"/>
    </source>
</evidence>
<feature type="region of interest" description="Disordered" evidence="8">
    <location>
        <begin position="523"/>
        <end position="575"/>
    </location>
</feature>
<dbReference type="InterPro" id="IPR001969">
    <property type="entry name" value="Aspartic_peptidase_AS"/>
</dbReference>
<feature type="compositionally biased region" description="Basic residues" evidence="8">
    <location>
        <begin position="556"/>
        <end position="566"/>
    </location>
</feature>
<evidence type="ECO:0000256" key="3">
    <source>
        <dbReference type="ARBA" id="ARBA00022729"/>
    </source>
</evidence>
<name>A0A1X7R4A8_9SACH</name>
<dbReference type="CDD" id="cd05474">
    <property type="entry name" value="SAP_like"/>
    <property type="match status" value="1"/>
</dbReference>
<evidence type="ECO:0000256" key="8">
    <source>
        <dbReference type="SAM" id="MobiDB-lite"/>
    </source>
</evidence>
<comment type="similarity">
    <text evidence="1 7">Belongs to the peptidase A1 family.</text>
</comment>
<evidence type="ECO:0000313" key="12">
    <source>
        <dbReference type="Proteomes" id="UP000196158"/>
    </source>
</evidence>
<gene>
    <name evidence="11" type="ORF">KASA_0N04972G</name>
</gene>
<evidence type="ECO:0000256" key="6">
    <source>
        <dbReference type="PIRSR" id="PIRSR601461-1"/>
    </source>
</evidence>
<evidence type="ECO:0000256" key="1">
    <source>
        <dbReference type="ARBA" id="ARBA00007447"/>
    </source>
</evidence>
<keyword evidence="4 7" id="KW-0064">Aspartyl protease</keyword>
<dbReference type="GO" id="GO:0006508">
    <property type="term" value="P:proteolysis"/>
    <property type="evidence" value="ECO:0007669"/>
    <property type="project" value="UniProtKB-KW"/>
</dbReference>
<dbReference type="FunFam" id="2.40.70.10:FF:000011">
    <property type="entry name" value="Aspartic protease"/>
    <property type="match status" value="1"/>
</dbReference>
<dbReference type="InterPro" id="IPR001461">
    <property type="entry name" value="Aspartic_peptidase_A1"/>
</dbReference>
<dbReference type="GO" id="GO:0071944">
    <property type="term" value="C:cell periphery"/>
    <property type="evidence" value="ECO:0007669"/>
    <property type="project" value="UniProtKB-ARBA"/>
</dbReference>
<evidence type="ECO:0000256" key="2">
    <source>
        <dbReference type="ARBA" id="ARBA00022670"/>
    </source>
</evidence>
<evidence type="ECO:0000313" key="11">
    <source>
        <dbReference type="EMBL" id="SMN20507.1"/>
    </source>
</evidence>
<dbReference type="Proteomes" id="UP000196158">
    <property type="component" value="Unassembled WGS sequence"/>
</dbReference>
<evidence type="ECO:0000256" key="4">
    <source>
        <dbReference type="ARBA" id="ARBA00022750"/>
    </source>
</evidence>
<feature type="domain" description="Peptidase A1" evidence="10">
    <location>
        <begin position="82"/>
        <end position="439"/>
    </location>
</feature>
<dbReference type="OrthoDB" id="771136at2759"/>
<sequence length="636" mass="70349">MKLRDLIMCVSMTPLTLATQNCSTLKHIEEKTNKDYVHMTFKKTYGDSYENSSRYRTDIRRIYKRDSNGFENLTMVNQNSFYSLTLGIGSNSQNVTVLVDTGSSDLWIMGDNNPYCDNTTVQQNNKWYNSHNIDDSNKINCTEYGTFDSTSSKSFKSNATYFSILYGDKTRSSGIWGYDNVTLPGTDVILPNLSFGVANLSNSSVGVLGIGYPQLEVTYSGGNGNSQKSQYMYNNFPLQLKQQGNIKSNVYSLYLGDSSQSSMGNILFGAVDHSRYSGQLFTVPIINTVENFGYDKPIQFDITMNGVGITINNNETTITETKMPALLDSGTSLIYLPRQIVSNIAKTINATQDSKYGYIVPCNILNPTPFNDTDLVFNFNGVLFHTDINNFLLQISSDTCMLGIIPSADNSTTSTILGDLFLSNAYIVYDLDNYEISLAPAKFNITKEESNIEVINSNNGTIPNAKRAPGYNNTWSISESYTTGGNIFTLTIDTTTTKKNKISTSKTNRKSINSVTSTLTVIESRTTTVRPTMTTIPSSSSSSSSSKDYDSSTTKDKKKKKSKKQKQNSTSSNIVTSDKDIILPTTIDNSIEDRINSQQKNIDSVIINHNLARKSSHNLSSVVIAISTLLLLSLFL</sequence>
<dbReference type="GO" id="GO:0004190">
    <property type="term" value="F:aspartic-type endopeptidase activity"/>
    <property type="evidence" value="ECO:0007669"/>
    <property type="project" value="UniProtKB-KW"/>
</dbReference>
<feature type="active site" evidence="6">
    <location>
        <position position="100"/>
    </location>
</feature>
<dbReference type="AlphaFoldDB" id="A0A1X7R4A8"/>